<protein>
    <submittedName>
        <fullName evidence="1">(apollo) hypothetical protein</fullName>
    </submittedName>
</protein>
<gene>
    <name evidence="1" type="ORF">PAPOLLO_LOCUS25491</name>
</gene>
<evidence type="ECO:0000313" key="1">
    <source>
        <dbReference type="EMBL" id="CAG5052907.1"/>
    </source>
</evidence>
<organism evidence="1 2">
    <name type="scientific">Parnassius apollo</name>
    <name type="common">Apollo butterfly</name>
    <name type="synonym">Papilio apollo</name>
    <dbReference type="NCBI Taxonomy" id="110799"/>
    <lineage>
        <taxon>Eukaryota</taxon>
        <taxon>Metazoa</taxon>
        <taxon>Ecdysozoa</taxon>
        <taxon>Arthropoda</taxon>
        <taxon>Hexapoda</taxon>
        <taxon>Insecta</taxon>
        <taxon>Pterygota</taxon>
        <taxon>Neoptera</taxon>
        <taxon>Endopterygota</taxon>
        <taxon>Lepidoptera</taxon>
        <taxon>Glossata</taxon>
        <taxon>Ditrysia</taxon>
        <taxon>Papilionoidea</taxon>
        <taxon>Papilionidae</taxon>
        <taxon>Parnassiinae</taxon>
        <taxon>Parnassini</taxon>
        <taxon>Parnassius</taxon>
        <taxon>Parnassius</taxon>
    </lineage>
</organism>
<reference evidence="1" key="1">
    <citation type="submission" date="2021-04" db="EMBL/GenBank/DDBJ databases">
        <authorList>
            <person name="Tunstrom K."/>
        </authorList>
    </citation>
    <scope>NUCLEOTIDE SEQUENCE</scope>
</reference>
<dbReference type="AlphaFoldDB" id="A0A8S3Y373"/>
<comment type="caution">
    <text evidence="1">The sequence shown here is derived from an EMBL/GenBank/DDBJ whole genome shotgun (WGS) entry which is preliminary data.</text>
</comment>
<dbReference type="OrthoDB" id="6908848at2759"/>
<evidence type="ECO:0000313" key="2">
    <source>
        <dbReference type="Proteomes" id="UP000691718"/>
    </source>
</evidence>
<proteinExistence type="predicted"/>
<accession>A0A8S3Y373</accession>
<name>A0A8S3Y373_PARAO</name>
<sequence length="157" mass="18281">MDELENYLLDIKNQNSKIENTNTDIEKSMNFISEQITSLESKITYPEQERTTVANKLSSLEEKMESHDRSCIKTCVKICNLPKRIQESKKDLYDMLIKLSKLIEIDLQVSDVRDVSRQYLKKENKTSNLTVEFSNTLIKVISCLWLRIITNVTQTIS</sequence>
<dbReference type="EMBL" id="CAJQZP010001539">
    <property type="protein sequence ID" value="CAG5052907.1"/>
    <property type="molecule type" value="Genomic_DNA"/>
</dbReference>
<dbReference type="Proteomes" id="UP000691718">
    <property type="component" value="Unassembled WGS sequence"/>
</dbReference>
<keyword evidence="2" id="KW-1185">Reference proteome</keyword>